<evidence type="ECO:0000256" key="1">
    <source>
        <dbReference type="SAM" id="Phobius"/>
    </source>
</evidence>
<comment type="caution">
    <text evidence="2">The sequence shown here is derived from an EMBL/GenBank/DDBJ whole genome shotgun (WGS) entry which is preliminary data.</text>
</comment>
<gene>
    <name evidence="2" type="ORF">FBF83_05580</name>
</gene>
<feature type="transmembrane region" description="Helical" evidence="1">
    <location>
        <begin position="106"/>
        <end position="131"/>
    </location>
</feature>
<sequence length="133" mass="15789">MQQYTGFYITLALIFILVFFNKYLLSWVKGIIVTYYMVVSYLFITIKNNIDRKYKDVLPVPDAYWDKNTGWVDTISNFLFLPLIFIILFVYINWFIEARTKMAKTLIILSLIPSAILFILITFLFSFGYGYRP</sequence>
<accession>A0A4U1MP23</accession>
<evidence type="ECO:0000313" key="2">
    <source>
        <dbReference type="EMBL" id="TKD72260.1"/>
    </source>
</evidence>
<proteinExistence type="predicted"/>
<keyword evidence="1" id="KW-0812">Transmembrane</keyword>
<keyword evidence="1" id="KW-0472">Membrane</keyword>
<name>A0A4U1MP23_9BACL</name>
<dbReference type="Proteomes" id="UP000310541">
    <property type="component" value="Unassembled WGS sequence"/>
</dbReference>
<dbReference type="EMBL" id="SWFM01000001">
    <property type="protein sequence ID" value="TKD72260.1"/>
    <property type="molecule type" value="Genomic_DNA"/>
</dbReference>
<organism evidence="2 3">
    <name type="scientific">Guptibacillus hwajinpoensis</name>
    <dbReference type="NCBI Taxonomy" id="208199"/>
    <lineage>
        <taxon>Bacteria</taxon>
        <taxon>Bacillati</taxon>
        <taxon>Bacillota</taxon>
        <taxon>Bacilli</taxon>
        <taxon>Bacillales</taxon>
        <taxon>Guptibacillaceae</taxon>
        <taxon>Guptibacillus</taxon>
    </lineage>
</organism>
<dbReference type="RefSeq" id="WP_136946111.1">
    <property type="nucleotide sequence ID" value="NZ_SWFM01000001.1"/>
</dbReference>
<feature type="transmembrane region" description="Helical" evidence="1">
    <location>
        <begin position="6"/>
        <end position="25"/>
    </location>
</feature>
<evidence type="ECO:0000313" key="3">
    <source>
        <dbReference type="Proteomes" id="UP000310541"/>
    </source>
</evidence>
<protein>
    <submittedName>
        <fullName evidence="2">Uncharacterized protein</fullName>
    </submittedName>
</protein>
<feature type="transmembrane region" description="Helical" evidence="1">
    <location>
        <begin position="32"/>
        <end position="50"/>
    </location>
</feature>
<feature type="transmembrane region" description="Helical" evidence="1">
    <location>
        <begin position="70"/>
        <end position="94"/>
    </location>
</feature>
<dbReference type="OrthoDB" id="2428293at2"/>
<reference evidence="2 3" key="1">
    <citation type="submission" date="2019-04" db="EMBL/GenBank/DDBJ databases">
        <title>Genome sequence of Bacillus hwajinpoensis strain Y2.</title>
        <authorList>
            <person name="Fair J.L."/>
            <person name="Maclea K.S."/>
        </authorList>
    </citation>
    <scope>NUCLEOTIDE SEQUENCE [LARGE SCALE GENOMIC DNA]</scope>
    <source>
        <strain evidence="2 3">Y2</strain>
    </source>
</reference>
<dbReference type="AlphaFoldDB" id="A0A4U1MP23"/>
<keyword evidence="1" id="KW-1133">Transmembrane helix</keyword>